<keyword evidence="3" id="KW-0479">Metal-binding</keyword>
<dbReference type="SUPFAM" id="SSF55811">
    <property type="entry name" value="Nudix"/>
    <property type="match status" value="1"/>
</dbReference>
<dbReference type="Proteomes" id="UP000193498">
    <property type="component" value="Unassembled WGS sequence"/>
</dbReference>
<evidence type="ECO:0000259" key="7">
    <source>
        <dbReference type="PROSITE" id="PS51462"/>
    </source>
</evidence>
<dbReference type="PANTHER" id="PTHR12992:SF11">
    <property type="entry name" value="MITOCHONDRIAL COENZYME A DIPHOSPHATASE NUDT8"/>
    <property type="match status" value="1"/>
</dbReference>
<dbReference type="STRING" id="1314790.A0A1Y1YKG8"/>
<dbReference type="Gene3D" id="3.90.79.10">
    <property type="entry name" value="Nucleoside Triphosphate Pyrophosphohydrolase"/>
    <property type="match status" value="1"/>
</dbReference>
<dbReference type="Pfam" id="PF00293">
    <property type="entry name" value="NUDIX"/>
    <property type="match status" value="1"/>
</dbReference>
<dbReference type="CDD" id="cd03426">
    <property type="entry name" value="NUDIX_CoAse_Nudt7"/>
    <property type="match status" value="1"/>
</dbReference>
<organism evidence="8 9">
    <name type="scientific">Basidiobolus meristosporus CBS 931.73</name>
    <dbReference type="NCBI Taxonomy" id="1314790"/>
    <lineage>
        <taxon>Eukaryota</taxon>
        <taxon>Fungi</taxon>
        <taxon>Fungi incertae sedis</taxon>
        <taxon>Zoopagomycota</taxon>
        <taxon>Entomophthoromycotina</taxon>
        <taxon>Basidiobolomycetes</taxon>
        <taxon>Basidiobolales</taxon>
        <taxon>Basidiobolaceae</taxon>
        <taxon>Basidiobolus</taxon>
    </lineage>
</organism>
<evidence type="ECO:0000256" key="4">
    <source>
        <dbReference type="ARBA" id="ARBA00022801"/>
    </source>
</evidence>
<comment type="cofactor">
    <cofactor evidence="2">
        <name>Mg(2+)</name>
        <dbReference type="ChEBI" id="CHEBI:18420"/>
    </cofactor>
</comment>
<protein>
    <recommendedName>
        <fullName evidence="7">Nudix hydrolase domain-containing protein</fullName>
    </recommendedName>
</protein>
<evidence type="ECO:0000256" key="5">
    <source>
        <dbReference type="ARBA" id="ARBA00022842"/>
    </source>
</evidence>
<evidence type="ECO:0000313" key="8">
    <source>
        <dbReference type="EMBL" id="ORX98478.1"/>
    </source>
</evidence>
<evidence type="ECO:0000256" key="3">
    <source>
        <dbReference type="ARBA" id="ARBA00022723"/>
    </source>
</evidence>
<comment type="caution">
    <text evidence="8">The sequence shown here is derived from an EMBL/GenBank/DDBJ whole genome shotgun (WGS) entry which is preliminary data.</text>
</comment>
<feature type="non-terminal residue" evidence="8">
    <location>
        <position position="131"/>
    </location>
</feature>
<accession>A0A1Y1YKG8</accession>
<dbReference type="GO" id="GO:0046872">
    <property type="term" value="F:metal ion binding"/>
    <property type="evidence" value="ECO:0007669"/>
    <property type="project" value="UniProtKB-KW"/>
</dbReference>
<evidence type="ECO:0000256" key="6">
    <source>
        <dbReference type="ARBA" id="ARBA00023211"/>
    </source>
</evidence>
<keyword evidence="4" id="KW-0378">Hydrolase</keyword>
<proteinExistence type="predicted"/>
<comment type="cofactor">
    <cofactor evidence="1">
        <name>Mn(2+)</name>
        <dbReference type="ChEBI" id="CHEBI:29035"/>
    </cofactor>
</comment>
<feature type="domain" description="Nudix hydrolase" evidence="7">
    <location>
        <begin position="9"/>
        <end position="131"/>
    </location>
</feature>
<name>A0A1Y1YKG8_9FUNG</name>
<dbReference type="InParanoid" id="A0A1Y1YKG8"/>
<feature type="non-terminal residue" evidence="8">
    <location>
        <position position="1"/>
    </location>
</feature>
<gene>
    <name evidence="8" type="ORF">K493DRAFT_189905</name>
</gene>
<dbReference type="PANTHER" id="PTHR12992">
    <property type="entry name" value="NUDIX HYDROLASE"/>
    <property type="match status" value="1"/>
</dbReference>
<dbReference type="InterPro" id="IPR015797">
    <property type="entry name" value="NUDIX_hydrolase-like_dom_sf"/>
</dbReference>
<dbReference type="PROSITE" id="PS51462">
    <property type="entry name" value="NUDIX"/>
    <property type="match status" value="1"/>
</dbReference>
<dbReference type="AlphaFoldDB" id="A0A1Y1YKG8"/>
<evidence type="ECO:0000256" key="1">
    <source>
        <dbReference type="ARBA" id="ARBA00001936"/>
    </source>
</evidence>
<dbReference type="EMBL" id="MCFE01000113">
    <property type="protein sequence ID" value="ORX98478.1"/>
    <property type="molecule type" value="Genomic_DNA"/>
</dbReference>
<sequence length="131" mass="14544">TFKYDTSKTLDEAAVLVPFCMVEGKPSILFTVRSNNMNSHRGEVSFPGGKKDPEDKTLLATALRETQEEISIPMEDIEVLGQHATLPNRTLTMKVYPFVGFIKKPVVPQEVAYNPAEVSGVFSLTLEQLLD</sequence>
<dbReference type="InterPro" id="IPR045121">
    <property type="entry name" value="CoAse"/>
</dbReference>
<reference evidence="8 9" key="1">
    <citation type="submission" date="2016-07" db="EMBL/GenBank/DDBJ databases">
        <title>Pervasive Adenine N6-methylation of Active Genes in Fungi.</title>
        <authorList>
            <consortium name="DOE Joint Genome Institute"/>
            <person name="Mondo S.J."/>
            <person name="Dannebaum R.O."/>
            <person name="Kuo R.C."/>
            <person name="Labutti K."/>
            <person name="Haridas S."/>
            <person name="Kuo A."/>
            <person name="Salamov A."/>
            <person name="Ahrendt S.R."/>
            <person name="Lipzen A."/>
            <person name="Sullivan W."/>
            <person name="Andreopoulos W.B."/>
            <person name="Clum A."/>
            <person name="Lindquist E."/>
            <person name="Daum C."/>
            <person name="Ramamoorthy G.K."/>
            <person name="Gryganskyi A."/>
            <person name="Culley D."/>
            <person name="Magnuson J.K."/>
            <person name="James T.Y."/>
            <person name="O'Malley M.A."/>
            <person name="Stajich J.E."/>
            <person name="Spatafora J.W."/>
            <person name="Visel A."/>
            <person name="Grigoriev I.V."/>
        </authorList>
    </citation>
    <scope>NUCLEOTIDE SEQUENCE [LARGE SCALE GENOMIC DNA]</scope>
    <source>
        <strain evidence="8 9">CBS 931.73</strain>
    </source>
</reference>
<evidence type="ECO:0000256" key="2">
    <source>
        <dbReference type="ARBA" id="ARBA00001946"/>
    </source>
</evidence>
<dbReference type="InterPro" id="IPR000086">
    <property type="entry name" value="NUDIX_hydrolase_dom"/>
</dbReference>
<evidence type="ECO:0000313" key="9">
    <source>
        <dbReference type="Proteomes" id="UP000193498"/>
    </source>
</evidence>
<dbReference type="GO" id="GO:0010945">
    <property type="term" value="F:coenzyme A diphosphatase activity"/>
    <property type="evidence" value="ECO:0007669"/>
    <property type="project" value="InterPro"/>
</dbReference>
<keyword evidence="6" id="KW-0464">Manganese</keyword>
<keyword evidence="5" id="KW-0460">Magnesium</keyword>
<keyword evidence="9" id="KW-1185">Reference proteome</keyword>
<dbReference type="OrthoDB" id="206213at2759"/>